<keyword evidence="3" id="KW-0645">Protease</keyword>
<dbReference type="Proteomes" id="UP001061958">
    <property type="component" value="Unassembled WGS sequence"/>
</dbReference>
<comment type="function">
    <text evidence="3">Hydrolase that can remove conjugated ubiquitin from proteins and may therefore play an important regulatory role at the level of protein turnover by preventing degradation.</text>
</comment>
<evidence type="ECO:0000256" key="2">
    <source>
        <dbReference type="ARBA" id="ARBA00022801"/>
    </source>
</evidence>
<dbReference type="CDD" id="cd22746">
    <property type="entry name" value="OTU_plant_OTU3_4-like"/>
    <property type="match status" value="1"/>
</dbReference>
<dbReference type="InterPro" id="IPR038765">
    <property type="entry name" value="Papain-like_cys_pep_sf"/>
</dbReference>
<dbReference type="OrthoDB" id="409956at2759"/>
<dbReference type="SUPFAM" id="SSF54001">
    <property type="entry name" value="Cysteine proteinases"/>
    <property type="match status" value="1"/>
</dbReference>
<evidence type="ECO:0000256" key="1">
    <source>
        <dbReference type="ARBA" id="ARBA00000707"/>
    </source>
</evidence>
<reference evidence="6" key="1">
    <citation type="journal article" date="2022" name="Proc. Natl. Acad. Sci. U.S.A.">
        <title>Life cycle and functional genomics of the unicellular red alga Galdieria for elucidating algal and plant evolution and industrial use.</title>
        <authorList>
            <person name="Hirooka S."/>
            <person name="Itabashi T."/>
            <person name="Ichinose T.M."/>
            <person name="Onuma R."/>
            <person name="Fujiwara T."/>
            <person name="Yamashita S."/>
            <person name="Jong L.W."/>
            <person name="Tomita R."/>
            <person name="Iwane A.H."/>
            <person name="Miyagishima S.Y."/>
        </authorList>
    </citation>
    <scope>NUCLEOTIDE SEQUENCE</scope>
    <source>
        <strain evidence="6">NBRC 102759</strain>
    </source>
</reference>
<evidence type="ECO:0000313" key="7">
    <source>
        <dbReference type="Proteomes" id="UP001061958"/>
    </source>
</evidence>
<dbReference type="AlphaFoldDB" id="A0A9C7Q3R6"/>
<dbReference type="InterPro" id="IPR003323">
    <property type="entry name" value="OTU_dom"/>
</dbReference>
<comment type="catalytic activity">
    <reaction evidence="1 3">
        <text>Thiol-dependent hydrolysis of ester, thioester, amide, peptide and isopeptide bonds formed by the C-terminal Gly of ubiquitin (a 76-residue protein attached to proteins as an intracellular targeting signal).</text>
        <dbReference type="EC" id="3.4.19.12"/>
    </reaction>
</comment>
<feature type="domain" description="OTU" evidence="5">
    <location>
        <begin position="326"/>
        <end position="471"/>
    </location>
</feature>
<evidence type="ECO:0000256" key="4">
    <source>
        <dbReference type="SAM" id="MobiDB-lite"/>
    </source>
</evidence>
<dbReference type="GO" id="GO:0030968">
    <property type="term" value="P:endoplasmic reticulum unfolded protein response"/>
    <property type="evidence" value="ECO:0007669"/>
    <property type="project" value="TreeGrafter"/>
</dbReference>
<evidence type="ECO:0000259" key="5">
    <source>
        <dbReference type="PROSITE" id="PS50802"/>
    </source>
</evidence>
<evidence type="ECO:0000256" key="3">
    <source>
        <dbReference type="RuleBase" id="RU367104"/>
    </source>
</evidence>
<feature type="region of interest" description="Disordered" evidence="4">
    <location>
        <begin position="28"/>
        <end position="55"/>
    </location>
</feature>
<dbReference type="PANTHER" id="PTHR13312:SF6">
    <property type="entry name" value="UBIQUITIN THIOESTERASE OTU"/>
    <property type="match status" value="1"/>
</dbReference>
<dbReference type="GO" id="GO:0004843">
    <property type="term" value="F:cysteine-type deubiquitinase activity"/>
    <property type="evidence" value="ECO:0007669"/>
    <property type="project" value="UniProtKB-UniRule"/>
</dbReference>
<keyword evidence="7" id="KW-1185">Reference proteome</keyword>
<name>A0A9C7Q3R6_9RHOD</name>
<accession>A0A9C7Q3R6</accession>
<sequence length="477" mass="54784">MQYHSLEEDIKPGCSDFVGVCGDCFAEKTKAPPPKPKRYPKTPPSVYRKSDSSDSHYMPTLRDILAKVKLSEAQISSLWSRSEKDGRTGTDLPDVLTEIKSLQDEIREKVQRLSQAKVGTYSLKGIQSEDIEQVLRSFTETEERLAEYVKMLSSQLDRFEDESKEILVELNEDKETSLNDYLPRSMRELMLSFRIFKERWEPLMDNQLKEKMNVIDKNLKEARRQLESIYGIQSSPSRSSWDILLQNSRSRSLDLLAKQYTNNMDKEMDVDNVNLRALPNAHNNNDDNNSNHRDIAKNQKKSFASMLYDSGTPRRQEAVSEVSRRLSRCSVVGDGRCLFRAVAKGRAYAIGIDNLWSEKVEKDEADKLRSRVVAELKKRKDLLTEFCVVEGNFDDYVQNIAKTYTYAGEPELLLLASILHMPIAVYVYAPQASSMDTGPFRQIQLYGRQFRGEPLHLLYSDGMHYDLLVPSSKTNRN</sequence>
<dbReference type="EMBL" id="BQMJ01000067">
    <property type="protein sequence ID" value="GJQ15300.1"/>
    <property type="molecule type" value="Genomic_DNA"/>
</dbReference>
<dbReference type="GO" id="GO:0016579">
    <property type="term" value="P:protein deubiquitination"/>
    <property type="evidence" value="ECO:0007669"/>
    <property type="project" value="TreeGrafter"/>
</dbReference>
<organism evidence="6 7">
    <name type="scientific">Galdieria partita</name>
    <dbReference type="NCBI Taxonomy" id="83374"/>
    <lineage>
        <taxon>Eukaryota</taxon>
        <taxon>Rhodophyta</taxon>
        <taxon>Bangiophyceae</taxon>
        <taxon>Galdieriales</taxon>
        <taxon>Galdieriaceae</taxon>
        <taxon>Galdieria</taxon>
    </lineage>
</organism>
<proteinExistence type="predicted"/>
<comment type="caution">
    <text evidence="6">The sequence shown here is derived from an EMBL/GenBank/DDBJ whole genome shotgun (WGS) entry which is preliminary data.</text>
</comment>
<dbReference type="GO" id="GO:0036503">
    <property type="term" value="P:ERAD pathway"/>
    <property type="evidence" value="ECO:0007669"/>
    <property type="project" value="TreeGrafter"/>
</dbReference>
<dbReference type="GO" id="GO:0005829">
    <property type="term" value="C:cytosol"/>
    <property type="evidence" value="ECO:0007669"/>
    <property type="project" value="TreeGrafter"/>
</dbReference>
<keyword evidence="2 3" id="KW-0378">Hydrolase</keyword>
<dbReference type="Gene3D" id="3.90.70.80">
    <property type="match status" value="1"/>
</dbReference>
<evidence type="ECO:0000313" key="6">
    <source>
        <dbReference type="EMBL" id="GJQ15300.1"/>
    </source>
</evidence>
<keyword evidence="3" id="KW-0788">Thiol protease</keyword>
<protein>
    <recommendedName>
        <fullName evidence="3">Ubiquitin thioesterase OTU</fullName>
        <ecNumber evidence="3">3.4.19.12</ecNumber>
    </recommendedName>
</protein>
<reference evidence="6" key="2">
    <citation type="submission" date="2022-01" db="EMBL/GenBank/DDBJ databases">
        <authorList>
            <person name="Hirooka S."/>
            <person name="Miyagishima S.Y."/>
        </authorList>
    </citation>
    <scope>NUCLEOTIDE SEQUENCE</scope>
    <source>
        <strain evidence="6">NBRC 102759</strain>
    </source>
</reference>
<dbReference type="GO" id="GO:0005634">
    <property type="term" value="C:nucleus"/>
    <property type="evidence" value="ECO:0007669"/>
    <property type="project" value="TreeGrafter"/>
</dbReference>
<keyword evidence="3" id="KW-0963">Cytoplasm</keyword>
<comment type="subcellular location">
    <subcellularLocation>
        <location evidence="3">Cytoplasm</location>
    </subcellularLocation>
</comment>
<keyword evidence="3" id="KW-0833">Ubl conjugation pathway</keyword>
<dbReference type="PANTHER" id="PTHR13312">
    <property type="entry name" value="HIV-INDUCED PROTEIN-7-LIKE PROTEASE"/>
    <property type="match status" value="1"/>
</dbReference>
<dbReference type="EC" id="3.4.19.12" evidence="3"/>
<dbReference type="Pfam" id="PF02338">
    <property type="entry name" value="OTU"/>
    <property type="match status" value="1"/>
</dbReference>
<dbReference type="PROSITE" id="PS50802">
    <property type="entry name" value="OTU"/>
    <property type="match status" value="1"/>
</dbReference>
<gene>
    <name evidence="6" type="ORF">GpartN1_g7091.t1</name>
</gene>